<dbReference type="AlphaFoldDB" id="A0AAN2K7R7"/>
<name>A0AAN2K7R7_ENTAG</name>
<feature type="compositionally biased region" description="Basic and acidic residues" evidence="1">
    <location>
        <begin position="32"/>
        <end position="57"/>
    </location>
</feature>
<evidence type="ECO:0000313" key="4">
    <source>
        <dbReference type="Proteomes" id="UP001158961"/>
    </source>
</evidence>
<protein>
    <submittedName>
        <fullName evidence="3">Uncharacterized protein</fullName>
    </submittedName>
</protein>
<evidence type="ECO:0000256" key="2">
    <source>
        <dbReference type="SAM" id="SignalP"/>
    </source>
</evidence>
<accession>A0AAN2K7R7</accession>
<evidence type="ECO:0000256" key="1">
    <source>
        <dbReference type="SAM" id="MobiDB-lite"/>
    </source>
</evidence>
<gene>
    <name evidence="3" type="ORF">DAPPPG734_20870</name>
</gene>
<dbReference type="Proteomes" id="UP001158961">
    <property type="component" value="Chromosome"/>
</dbReference>
<feature type="region of interest" description="Disordered" evidence="1">
    <location>
        <begin position="29"/>
        <end position="57"/>
    </location>
</feature>
<dbReference type="EMBL" id="OW970315">
    <property type="protein sequence ID" value="CAH6346709.1"/>
    <property type="molecule type" value="Genomic_DNA"/>
</dbReference>
<keyword evidence="2" id="KW-0732">Signal</keyword>
<organism evidence="3 4">
    <name type="scientific">Enterobacter agglomerans</name>
    <name type="common">Erwinia herbicola</name>
    <name type="synonym">Pantoea agglomerans</name>
    <dbReference type="NCBI Taxonomy" id="549"/>
    <lineage>
        <taxon>Bacteria</taxon>
        <taxon>Pseudomonadati</taxon>
        <taxon>Pseudomonadota</taxon>
        <taxon>Gammaproteobacteria</taxon>
        <taxon>Enterobacterales</taxon>
        <taxon>Erwiniaceae</taxon>
        <taxon>Pantoea</taxon>
        <taxon>Pantoea agglomerans group</taxon>
    </lineage>
</organism>
<evidence type="ECO:0000313" key="3">
    <source>
        <dbReference type="EMBL" id="CAH6346709.1"/>
    </source>
</evidence>
<feature type="signal peptide" evidence="2">
    <location>
        <begin position="1"/>
        <end position="26"/>
    </location>
</feature>
<proteinExistence type="predicted"/>
<feature type="chain" id="PRO_5042911794" evidence="2">
    <location>
        <begin position="27"/>
        <end position="71"/>
    </location>
</feature>
<reference evidence="3" key="1">
    <citation type="submission" date="2022-05" db="EMBL/GenBank/DDBJ databases">
        <authorList>
            <person name="Pothier F. J."/>
        </authorList>
    </citation>
    <scope>NUCLEOTIDE SEQUENCE</scope>
    <source>
        <strain evidence="3">DAPP-PG734</strain>
    </source>
</reference>
<sequence>MLWHPPVRLLAMVAGALLCSAFPVMAAPPADNPREEGQAIDAREQLRQQTRENNPKRCLDESLKYGYAAKT</sequence>